<feature type="transmembrane region" description="Helical" evidence="6">
    <location>
        <begin position="148"/>
        <end position="169"/>
    </location>
</feature>
<proteinExistence type="predicted"/>
<evidence type="ECO:0000256" key="2">
    <source>
        <dbReference type="ARBA" id="ARBA00022448"/>
    </source>
</evidence>
<reference evidence="7" key="1">
    <citation type="journal article" date="2020" name="Stud. Mycol.">
        <title>101 Dothideomycetes genomes: a test case for predicting lifestyles and emergence of pathogens.</title>
        <authorList>
            <person name="Haridas S."/>
            <person name="Albert R."/>
            <person name="Binder M."/>
            <person name="Bloem J."/>
            <person name="Labutti K."/>
            <person name="Salamov A."/>
            <person name="Andreopoulos B."/>
            <person name="Baker S."/>
            <person name="Barry K."/>
            <person name="Bills G."/>
            <person name="Bluhm B."/>
            <person name="Cannon C."/>
            <person name="Castanera R."/>
            <person name="Culley D."/>
            <person name="Daum C."/>
            <person name="Ezra D."/>
            <person name="Gonzalez J."/>
            <person name="Henrissat B."/>
            <person name="Kuo A."/>
            <person name="Liang C."/>
            <person name="Lipzen A."/>
            <person name="Lutzoni F."/>
            <person name="Magnuson J."/>
            <person name="Mondo S."/>
            <person name="Nolan M."/>
            <person name="Ohm R."/>
            <person name="Pangilinan J."/>
            <person name="Park H.-J."/>
            <person name="Ramirez L."/>
            <person name="Alfaro M."/>
            <person name="Sun H."/>
            <person name="Tritt A."/>
            <person name="Yoshinaga Y."/>
            <person name="Zwiers L.-H."/>
            <person name="Turgeon B."/>
            <person name="Goodwin S."/>
            <person name="Spatafora J."/>
            <person name="Crous P."/>
            <person name="Grigoriev I."/>
        </authorList>
    </citation>
    <scope>NUCLEOTIDE SEQUENCE</scope>
    <source>
        <strain evidence="7">CBS 183.55</strain>
    </source>
</reference>
<keyword evidence="3 6" id="KW-0812">Transmembrane</keyword>
<protein>
    <recommendedName>
        <fullName evidence="9">Amino acid permease/ SLC12A domain-containing protein</fullName>
    </recommendedName>
</protein>
<sequence>MDPTEKKIDYELKVSTDLERLPSQHQGQIQTPHLEGLVLQNEEVRNMSSIETISAGWIICNSWAGIAATFALAIAQGGPATLIYGPIIMCVLIGACAISLAELASVYPTNPTYVPQAWHAFLLYQAINALLLVYNIYLLRRTMWVHDLAFFVSISSFLVIVVTCLAQTASRFQPTASVWTTFLNDGGWSNGIALLTGLVSPNYMYAGIDGAVHLAEECKNPGIFCSRIPSPHSIVSIRGRLSNDDVDIGSRGC</sequence>
<keyword evidence="8" id="KW-1185">Reference proteome</keyword>
<dbReference type="RefSeq" id="XP_033442805.1">
    <property type="nucleotide sequence ID" value="XM_033590380.1"/>
</dbReference>
<dbReference type="Pfam" id="PF13520">
    <property type="entry name" value="AA_permease_2"/>
    <property type="match status" value="1"/>
</dbReference>
<keyword evidence="4 6" id="KW-1133">Transmembrane helix</keyword>
<dbReference type="Gene3D" id="1.20.1740.10">
    <property type="entry name" value="Amino acid/polyamine transporter I"/>
    <property type="match status" value="1"/>
</dbReference>
<keyword evidence="5 6" id="KW-0472">Membrane</keyword>
<evidence type="ECO:0000256" key="3">
    <source>
        <dbReference type="ARBA" id="ARBA00022692"/>
    </source>
</evidence>
<evidence type="ECO:0000256" key="1">
    <source>
        <dbReference type="ARBA" id="ARBA00004141"/>
    </source>
</evidence>
<dbReference type="Proteomes" id="UP000800082">
    <property type="component" value="Unassembled WGS sequence"/>
</dbReference>
<accession>A0A6A5R4E2</accession>
<evidence type="ECO:0000256" key="4">
    <source>
        <dbReference type="ARBA" id="ARBA00022989"/>
    </source>
</evidence>
<dbReference type="OrthoDB" id="2417308at2759"/>
<organism evidence="7 8">
    <name type="scientific">Didymella exigua CBS 183.55</name>
    <dbReference type="NCBI Taxonomy" id="1150837"/>
    <lineage>
        <taxon>Eukaryota</taxon>
        <taxon>Fungi</taxon>
        <taxon>Dikarya</taxon>
        <taxon>Ascomycota</taxon>
        <taxon>Pezizomycotina</taxon>
        <taxon>Dothideomycetes</taxon>
        <taxon>Pleosporomycetidae</taxon>
        <taxon>Pleosporales</taxon>
        <taxon>Pleosporineae</taxon>
        <taxon>Didymellaceae</taxon>
        <taxon>Didymella</taxon>
    </lineage>
</organism>
<feature type="transmembrane region" description="Helical" evidence="6">
    <location>
        <begin position="121"/>
        <end position="139"/>
    </location>
</feature>
<comment type="subcellular location">
    <subcellularLocation>
        <location evidence="1">Membrane</location>
        <topology evidence="1">Multi-pass membrane protein</topology>
    </subcellularLocation>
</comment>
<dbReference type="AlphaFoldDB" id="A0A6A5R4E2"/>
<dbReference type="PANTHER" id="PTHR45649:SF19">
    <property type="entry name" value="TRANSPORTER, PUTATIVE (EUROFUNG)-RELATED"/>
    <property type="match status" value="1"/>
</dbReference>
<dbReference type="GO" id="GO:0022857">
    <property type="term" value="F:transmembrane transporter activity"/>
    <property type="evidence" value="ECO:0007669"/>
    <property type="project" value="InterPro"/>
</dbReference>
<dbReference type="EMBL" id="ML979022">
    <property type="protein sequence ID" value="KAF1922552.1"/>
    <property type="molecule type" value="Genomic_DNA"/>
</dbReference>
<dbReference type="GO" id="GO:0016020">
    <property type="term" value="C:membrane"/>
    <property type="evidence" value="ECO:0007669"/>
    <property type="project" value="UniProtKB-SubCell"/>
</dbReference>
<evidence type="ECO:0000256" key="6">
    <source>
        <dbReference type="SAM" id="Phobius"/>
    </source>
</evidence>
<evidence type="ECO:0000256" key="5">
    <source>
        <dbReference type="ARBA" id="ARBA00023136"/>
    </source>
</evidence>
<feature type="transmembrane region" description="Helical" evidence="6">
    <location>
        <begin position="82"/>
        <end position="101"/>
    </location>
</feature>
<dbReference type="InterPro" id="IPR002293">
    <property type="entry name" value="AA/rel_permease1"/>
</dbReference>
<feature type="transmembrane region" description="Helical" evidence="6">
    <location>
        <begin position="55"/>
        <end position="75"/>
    </location>
</feature>
<gene>
    <name evidence="7" type="ORF">M421DRAFT_410338</name>
</gene>
<dbReference type="GeneID" id="54348045"/>
<evidence type="ECO:0000313" key="8">
    <source>
        <dbReference type="Proteomes" id="UP000800082"/>
    </source>
</evidence>
<evidence type="ECO:0000313" key="7">
    <source>
        <dbReference type="EMBL" id="KAF1922552.1"/>
    </source>
</evidence>
<evidence type="ECO:0008006" key="9">
    <source>
        <dbReference type="Google" id="ProtNLM"/>
    </source>
</evidence>
<keyword evidence="2" id="KW-0813">Transport</keyword>
<dbReference type="PANTHER" id="PTHR45649">
    <property type="entry name" value="AMINO-ACID PERMEASE BAT1"/>
    <property type="match status" value="1"/>
</dbReference>
<name>A0A6A5R4E2_9PLEO</name>